<name>A0A1V5SLN8_9BACT</name>
<dbReference type="AlphaFoldDB" id="A0A1V5SLN8"/>
<dbReference type="SUPFAM" id="SSF63992">
    <property type="entry name" value="Dipeptide transport protein"/>
    <property type="match status" value="1"/>
</dbReference>
<dbReference type="InterPro" id="IPR036177">
    <property type="entry name" value="Peptidase_M55_sf"/>
</dbReference>
<protein>
    <submittedName>
        <fullName evidence="1">D-aminopeptidase</fullName>
        <ecNumber evidence="1">3.4.11.-</ecNumber>
    </submittedName>
</protein>
<organism evidence="1">
    <name type="scientific">Candidatus Atribacter allofermentans</name>
    <dbReference type="NCBI Taxonomy" id="1852833"/>
    <lineage>
        <taxon>Bacteria</taxon>
        <taxon>Pseudomonadati</taxon>
        <taxon>Atribacterota</taxon>
        <taxon>Atribacteria</taxon>
        <taxon>Atribacterales</taxon>
        <taxon>Atribacteraceae</taxon>
        <taxon>Atribacter</taxon>
    </lineage>
</organism>
<sequence>MKIILLADLEGVSGVVDNEQQAKPGAPLYQEAREYLLSDVNAVIEGALDGGATEITIFDMHYYGLNLNLSKIHPQTWVFMGKPRKIYPLLKEVYQKADGFMMVGFHAMAQTPGGLLTHTYDHSIKSLYLNGILMGEIGMEAAIAGFYGVPLIFVAGDSKGTEETESLLGDIPTVTVKWAVNEHSALCLPIEVTHNEIRKTAKESLEKITEFKPYVLEPPYHIEVDFFLPEKAEKMEKLAGVARIDELTVQAQGDDLPLLWEEFIGFCQNYQ</sequence>
<keyword evidence="1" id="KW-0378">Hydrolase</keyword>
<reference evidence="1" key="1">
    <citation type="submission" date="2017-02" db="EMBL/GenBank/DDBJ databases">
        <title>Delving into the versatile metabolic prowess of the omnipresent phylum Bacteroidetes.</title>
        <authorList>
            <person name="Nobu M.K."/>
            <person name="Mei R."/>
            <person name="Narihiro T."/>
            <person name="Kuroda K."/>
            <person name="Liu W.-T."/>
        </authorList>
    </citation>
    <scope>NUCLEOTIDE SEQUENCE</scope>
    <source>
        <strain evidence="1">ADurb.Bin276</strain>
    </source>
</reference>
<dbReference type="Proteomes" id="UP000485569">
    <property type="component" value="Unassembled WGS sequence"/>
</dbReference>
<dbReference type="InterPro" id="IPR007035">
    <property type="entry name" value="Peptidase_M55"/>
</dbReference>
<dbReference type="Gene3D" id="3.30.1360.130">
    <property type="entry name" value="Dipeptide transport protein"/>
    <property type="match status" value="1"/>
</dbReference>
<accession>A0A1V5SLN8</accession>
<keyword evidence="1" id="KW-0031">Aminopeptidase</keyword>
<dbReference type="EMBL" id="MWBQ01000157">
    <property type="protein sequence ID" value="OQA55469.1"/>
    <property type="molecule type" value="Genomic_DNA"/>
</dbReference>
<keyword evidence="1" id="KW-0645">Protease</keyword>
<dbReference type="Pfam" id="PF04951">
    <property type="entry name" value="Peptidase_M55"/>
    <property type="match status" value="1"/>
</dbReference>
<dbReference type="GO" id="GO:0004177">
    <property type="term" value="F:aminopeptidase activity"/>
    <property type="evidence" value="ECO:0007669"/>
    <property type="project" value="UniProtKB-KW"/>
</dbReference>
<evidence type="ECO:0000313" key="1">
    <source>
        <dbReference type="EMBL" id="OQA55469.1"/>
    </source>
</evidence>
<gene>
    <name evidence="1" type="primary">dppA_3</name>
    <name evidence="1" type="ORF">BWY41_01647</name>
</gene>
<dbReference type="EC" id="3.4.11.-" evidence="1"/>
<dbReference type="InterPro" id="IPR027476">
    <property type="entry name" value="DppA_N"/>
</dbReference>
<proteinExistence type="predicted"/>
<dbReference type="Gene3D" id="3.40.50.10780">
    <property type="entry name" value="Dipeptide transport protein"/>
    <property type="match status" value="1"/>
</dbReference>
<comment type="caution">
    <text evidence="1">The sequence shown here is derived from an EMBL/GenBank/DDBJ whole genome shotgun (WGS) entry which is preliminary data.</text>
</comment>